<proteinExistence type="inferred from homology"/>
<dbReference type="Pfam" id="PF02481">
    <property type="entry name" value="DNA_processg_A"/>
    <property type="match status" value="1"/>
</dbReference>
<dbReference type="Pfam" id="PF17782">
    <property type="entry name" value="WHD_DprA"/>
    <property type="match status" value="1"/>
</dbReference>
<dbReference type="RefSeq" id="WP_379882244.1">
    <property type="nucleotide sequence ID" value="NZ_JBHPON010000002.1"/>
</dbReference>
<organism evidence="4 5">
    <name type="scientific">Hyphococcus aureus</name>
    <dbReference type="NCBI Taxonomy" id="2666033"/>
    <lineage>
        <taxon>Bacteria</taxon>
        <taxon>Pseudomonadati</taxon>
        <taxon>Pseudomonadota</taxon>
        <taxon>Alphaproteobacteria</taxon>
        <taxon>Parvularculales</taxon>
        <taxon>Parvularculaceae</taxon>
        <taxon>Hyphococcus</taxon>
    </lineage>
</organism>
<gene>
    <name evidence="4" type="primary">dprA</name>
    <name evidence="4" type="ORF">ACFMB1_13245</name>
</gene>
<dbReference type="NCBIfam" id="TIGR00732">
    <property type="entry name" value="dprA"/>
    <property type="match status" value="1"/>
</dbReference>
<keyword evidence="5" id="KW-1185">Reference proteome</keyword>
<dbReference type="Pfam" id="PF21102">
    <property type="entry name" value="DprA_N"/>
    <property type="match status" value="1"/>
</dbReference>
<protein>
    <submittedName>
        <fullName evidence="4">DNA-processing protein DprA</fullName>
    </submittedName>
</protein>
<dbReference type="InterPro" id="IPR036388">
    <property type="entry name" value="WH-like_DNA-bd_sf"/>
</dbReference>
<evidence type="ECO:0000259" key="3">
    <source>
        <dbReference type="Pfam" id="PF17782"/>
    </source>
</evidence>
<accession>A0ABW1L0U6</accession>
<dbReference type="Proteomes" id="UP001596116">
    <property type="component" value="Unassembled WGS sequence"/>
</dbReference>
<evidence type="ECO:0000259" key="2">
    <source>
        <dbReference type="Pfam" id="PF02481"/>
    </source>
</evidence>
<dbReference type="PANTHER" id="PTHR43022">
    <property type="entry name" value="PROTEIN SMF"/>
    <property type="match status" value="1"/>
</dbReference>
<dbReference type="PANTHER" id="PTHR43022:SF1">
    <property type="entry name" value="PROTEIN SMF"/>
    <property type="match status" value="1"/>
</dbReference>
<comment type="similarity">
    <text evidence="1">Belongs to the DprA/Smf family.</text>
</comment>
<dbReference type="Gene3D" id="3.40.50.450">
    <property type="match status" value="1"/>
</dbReference>
<dbReference type="InterPro" id="IPR041614">
    <property type="entry name" value="DprA_WH"/>
</dbReference>
<name>A0ABW1L0U6_9PROT</name>
<dbReference type="SUPFAM" id="SSF102405">
    <property type="entry name" value="MCP/YpsA-like"/>
    <property type="match status" value="1"/>
</dbReference>
<dbReference type="InterPro" id="IPR057666">
    <property type="entry name" value="DrpA_SLOG"/>
</dbReference>
<evidence type="ECO:0000256" key="1">
    <source>
        <dbReference type="ARBA" id="ARBA00006525"/>
    </source>
</evidence>
<dbReference type="Gene3D" id="1.10.10.10">
    <property type="entry name" value="Winged helix-like DNA-binding domain superfamily/Winged helix DNA-binding domain"/>
    <property type="match status" value="1"/>
</dbReference>
<dbReference type="InterPro" id="IPR003488">
    <property type="entry name" value="DprA"/>
</dbReference>
<evidence type="ECO:0000313" key="4">
    <source>
        <dbReference type="EMBL" id="MFC6036516.1"/>
    </source>
</evidence>
<dbReference type="EMBL" id="JBHPON010000002">
    <property type="protein sequence ID" value="MFC6036516.1"/>
    <property type="molecule type" value="Genomic_DNA"/>
</dbReference>
<sequence>MLDGRERLDWLQLIRTQNIGPVTFHRLIAKYETAAKALAALPELSRKAGRARPLKAADRDACERELKEAEKHGARLIASPEDDYPAILKTIPDHPPVLYIRGHASLFKKPAVAIIGARNASGVGRKIARNLAADLGEAGYVVTSGLARGIDGAAHDAALKSGTIAVVAGGVDSIYPPEHDELTERIAREGAVISECPMGAQPTARDFPKRNRLISGLSRGVVVVEAAKKSGTLLTANFALDQGREVFAVPGSPLDPRCQGANRLIRDGATLVETAQDIIDGLSAQRGLSASGRDLFDWAGADGGQDGGMGEPDPAALVKLRRQILELLSFTPLHRDEILREADASPGLVADMLLDLVLAGEAQEHNGGRFSLNAG</sequence>
<feature type="domain" description="DprA winged helix" evidence="3">
    <location>
        <begin position="312"/>
        <end position="368"/>
    </location>
</feature>
<reference evidence="4 5" key="1">
    <citation type="submission" date="2024-09" db="EMBL/GenBank/DDBJ databases">
        <authorList>
            <person name="Zhang Z.-H."/>
        </authorList>
    </citation>
    <scope>NUCLEOTIDE SEQUENCE [LARGE SCALE GENOMIC DNA]</scope>
    <source>
        <strain evidence="4 5">HHTR114</strain>
    </source>
</reference>
<comment type="caution">
    <text evidence="4">The sequence shown here is derived from an EMBL/GenBank/DDBJ whole genome shotgun (WGS) entry which is preliminary data.</text>
</comment>
<evidence type="ECO:0000313" key="5">
    <source>
        <dbReference type="Proteomes" id="UP001596116"/>
    </source>
</evidence>
<feature type="domain" description="Smf/DprA SLOG" evidence="2">
    <location>
        <begin position="76"/>
        <end position="281"/>
    </location>
</feature>